<dbReference type="STRING" id="9986.ENSOCUP00000039950"/>
<dbReference type="Proteomes" id="UP000001811">
    <property type="component" value="Chromosome 16"/>
</dbReference>
<keyword evidence="12" id="KW-0687">Ribonucleoprotein</keyword>
<comment type="similarity">
    <text evidence="2">Belongs to the universal ribosomal protein uS17 family.</text>
</comment>
<dbReference type="Pfam" id="PF00366">
    <property type="entry name" value="Ribosomal_S17"/>
    <property type="match status" value="1"/>
</dbReference>
<evidence type="ECO:0000256" key="6">
    <source>
        <dbReference type="ARBA" id="ARBA00022730"/>
    </source>
</evidence>
<evidence type="ECO:0000256" key="11">
    <source>
        <dbReference type="ARBA" id="ARBA00023139"/>
    </source>
</evidence>
<keyword evidence="5" id="KW-0597">Phosphoprotein</keyword>
<evidence type="ECO:0000256" key="2">
    <source>
        <dbReference type="ARBA" id="ARBA00010254"/>
    </source>
</evidence>
<evidence type="ECO:0000313" key="19">
    <source>
        <dbReference type="Proteomes" id="UP000001811"/>
    </source>
</evidence>
<keyword evidence="3" id="KW-0488">Methylation</keyword>
<evidence type="ECO:0000256" key="10">
    <source>
        <dbReference type="ARBA" id="ARBA00022990"/>
    </source>
</evidence>
<keyword evidence="11" id="KW-0564">Palmitate</keyword>
<feature type="domain" description="Small ribosomal subunit protein uS17 N-terminal" evidence="17">
    <location>
        <begin position="30"/>
        <end position="67"/>
    </location>
</feature>
<keyword evidence="19" id="KW-1185">Reference proteome</keyword>
<evidence type="ECO:0000256" key="7">
    <source>
        <dbReference type="ARBA" id="ARBA00022884"/>
    </source>
</evidence>
<comment type="function">
    <text evidence="16">Component of the small ribosomal subunit. The ribosome is a large ribonucleoprotein complex responsible for the synthesis of proteins in the cell. Part of the small subunit (SSU) processome, first precursor of the small eukaryotic ribosomal subunit. During the assembly of the SSU processome in the nucleolus, many ribosome biogenesis factors, an RNA chaperone and ribosomal proteins associate with the nascent pre-rRNA and work in concert to generate RNA folding, modifications, rearrangements and cleavage as well as targeted degradation of pre-ribosomal RNA by the RNA exosome.</text>
</comment>
<evidence type="ECO:0000313" key="18">
    <source>
        <dbReference type="Ensembl" id="ENSOCUP00000039950.1"/>
    </source>
</evidence>
<evidence type="ECO:0000256" key="13">
    <source>
        <dbReference type="ARBA" id="ARBA00023288"/>
    </source>
</evidence>
<comment type="subcellular location">
    <subcellularLocation>
        <location evidence="1">Cytoplasm</location>
    </subcellularLocation>
</comment>
<reference evidence="18" key="2">
    <citation type="submission" date="2025-08" db="UniProtKB">
        <authorList>
            <consortium name="Ensembl"/>
        </authorList>
    </citation>
    <scope>IDENTIFICATION</scope>
    <source>
        <strain evidence="18">Thorbecke</strain>
    </source>
</reference>
<dbReference type="Bgee" id="ENSOCUG00000024252">
    <property type="expression patterns" value="Expressed in liver and 4 other cell types or tissues"/>
</dbReference>
<name>A0A5F9D3L0_RABIT</name>
<organism evidence="18 19">
    <name type="scientific">Oryctolagus cuniculus</name>
    <name type="common">Rabbit</name>
    <dbReference type="NCBI Taxonomy" id="9986"/>
    <lineage>
        <taxon>Eukaryota</taxon>
        <taxon>Metazoa</taxon>
        <taxon>Chordata</taxon>
        <taxon>Craniata</taxon>
        <taxon>Vertebrata</taxon>
        <taxon>Euteleostomi</taxon>
        <taxon>Mammalia</taxon>
        <taxon>Eutheria</taxon>
        <taxon>Euarchontoglires</taxon>
        <taxon>Glires</taxon>
        <taxon>Lagomorpha</taxon>
        <taxon>Leporidae</taxon>
        <taxon>Oryctolagus</taxon>
    </lineage>
</organism>
<dbReference type="InterPro" id="IPR000266">
    <property type="entry name" value="Ribosomal_uS17"/>
</dbReference>
<dbReference type="SUPFAM" id="SSF50249">
    <property type="entry name" value="Nucleic acid-binding proteins"/>
    <property type="match status" value="1"/>
</dbReference>
<evidence type="ECO:0000256" key="15">
    <source>
        <dbReference type="ARBA" id="ARBA00035471"/>
    </source>
</evidence>
<dbReference type="AlphaFoldDB" id="A0A5F9D3L0"/>
<dbReference type="GO" id="GO:0019843">
    <property type="term" value="F:rRNA binding"/>
    <property type="evidence" value="ECO:0007669"/>
    <property type="project" value="UniProtKB-KW"/>
</dbReference>
<evidence type="ECO:0000259" key="17">
    <source>
        <dbReference type="Pfam" id="PF16205"/>
    </source>
</evidence>
<dbReference type="GeneTree" id="ENSGT00960000187074"/>
<reference evidence="18" key="3">
    <citation type="submission" date="2025-09" db="UniProtKB">
        <authorList>
            <consortium name="Ensembl"/>
        </authorList>
    </citation>
    <scope>IDENTIFICATION</scope>
    <source>
        <strain evidence="18">Thorbecke</strain>
    </source>
</reference>
<evidence type="ECO:0000256" key="5">
    <source>
        <dbReference type="ARBA" id="ARBA00022553"/>
    </source>
</evidence>
<evidence type="ECO:0000256" key="8">
    <source>
        <dbReference type="ARBA" id="ARBA00022934"/>
    </source>
</evidence>
<dbReference type="GO" id="GO:0003735">
    <property type="term" value="F:structural constituent of ribosome"/>
    <property type="evidence" value="ECO:0007669"/>
    <property type="project" value="InterPro"/>
</dbReference>
<keyword evidence="4" id="KW-0963">Cytoplasm</keyword>
<dbReference type="Gene3D" id="2.40.50.1000">
    <property type="match status" value="1"/>
</dbReference>
<keyword evidence="13" id="KW-0449">Lipoprotein</keyword>
<dbReference type="Ensembl" id="ENSOCUT00000028459.2">
    <property type="protein sequence ID" value="ENSOCUP00000039950.1"/>
    <property type="gene ID" value="ENSOCUG00000024252.2"/>
</dbReference>
<protein>
    <recommendedName>
        <fullName evidence="14">Small ribosomal subunit protein uS17</fullName>
    </recommendedName>
    <alternativeName>
        <fullName evidence="15">40S ribosomal protein S11</fullName>
    </alternativeName>
</protein>
<evidence type="ECO:0000256" key="9">
    <source>
        <dbReference type="ARBA" id="ARBA00022980"/>
    </source>
</evidence>
<dbReference type="InterPro" id="IPR032440">
    <property type="entry name" value="Ribosomal_uS17_N"/>
</dbReference>
<keyword evidence="9" id="KW-0689">Ribosomal protein</keyword>
<evidence type="ECO:0000256" key="14">
    <source>
        <dbReference type="ARBA" id="ARBA00035164"/>
    </source>
</evidence>
<dbReference type="SMR" id="A0A5F9D3L0"/>
<evidence type="ECO:0000256" key="12">
    <source>
        <dbReference type="ARBA" id="ARBA00023274"/>
    </source>
</evidence>
<keyword evidence="8" id="KW-0164">Citrullination</keyword>
<keyword evidence="10" id="KW-0007">Acetylation</keyword>
<dbReference type="InterPro" id="IPR012340">
    <property type="entry name" value="NA-bd_OB-fold"/>
</dbReference>
<reference evidence="18 19" key="1">
    <citation type="journal article" date="2011" name="Nature">
        <title>A high-resolution map of human evolutionary constraint using 29 mammals.</title>
        <authorList>
            <person name="Lindblad-Toh K."/>
            <person name="Garber M."/>
            <person name="Zuk O."/>
            <person name="Lin M.F."/>
            <person name="Parker B.J."/>
            <person name="Washietl S."/>
            <person name="Kheradpour P."/>
            <person name="Ernst J."/>
            <person name="Jordan G."/>
            <person name="Mauceli E."/>
            <person name="Ward L.D."/>
            <person name="Lowe C.B."/>
            <person name="Holloway A.K."/>
            <person name="Clamp M."/>
            <person name="Gnerre S."/>
            <person name="Alfoldi J."/>
            <person name="Beal K."/>
            <person name="Chang J."/>
            <person name="Clawson H."/>
            <person name="Cuff J."/>
            <person name="Di Palma F."/>
            <person name="Fitzgerald S."/>
            <person name="Flicek P."/>
            <person name="Guttman M."/>
            <person name="Hubisz M.J."/>
            <person name="Jaffe D.B."/>
            <person name="Jungreis I."/>
            <person name="Kent W.J."/>
            <person name="Kostka D."/>
            <person name="Lara M."/>
            <person name="Martins A.L."/>
            <person name="Massingham T."/>
            <person name="Moltke I."/>
            <person name="Raney B.J."/>
            <person name="Rasmussen M.D."/>
            <person name="Robinson J."/>
            <person name="Stark A."/>
            <person name="Vilella A.J."/>
            <person name="Wen J."/>
            <person name="Xie X."/>
            <person name="Zody M.C."/>
            <person name="Baldwin J."/>
            <person name="Bloom T."/>
            <person name="Chin C.W."/>
            <person name="Heiman D."/>
            <person name="Nicol R."/>
            <person name="Nusbaum C."/>
            <person name="Young S."/>
            <person name="Wilkinson J."/>
            <person name="Worley K.C."/>
            <person name="Kovar C.L."/>
            <person name="Muzny D.M."/>
            <person name="Gibbs R.A."/>
            <person name="Cree A."/>
            <person name="Dihn H.H."/>
            <person name="Fowler G."/>
            <person name="Jhangiani S."/>
            <person name="Joshi V."/>
            <person name="Lee S."/>
            <person name="Lewis L.R."/>
            <person name="Nazareth L.V."/>
            <person name="Okwuonu G."/>
            <person name="Santibanez J."/>
            <person name="Warren W.C."/>
            <person name="Mardis E.R."/>
            <person name="Weinstock G.M."/>
            <person name="Wilson R.K."/>
            <person name="Delehaunty K."/>
            <person name="Dooling D."/>
            <person name="Fronik C."/>
            <person name="Fulton L."/>
            <person name="Fulton B."/>
            <person name="Graves T."/>
            <person name="Minx P."/>
            <person name="Sodergren E."/>
            <person name="Birney E."/>
            <person name="Margulies E.H."/>
            <person name="Herrero J."/>
            <person name="Green E.D."/>
            <person name="Haussler D."/>
            <person name="Siepel A."/>
            <person name="Goldman N."/>
            <person name="Pollard K.S."/>
            <person name="Pedersen J.S."/>
            <person name="Lander E.S."/>
            <person name="Kellis M."/>
        </authorList>
    </citation>
    <scope>NUCLEOTIDE SEQUENCE [LARGE SCALE GENOMIC DNA]</scope>
    <source>
        <strain evidence="18 19">Thorbecke inbred</strain>
    </source>
</reference>
<dbReference type="Pfam" id="PF16205">
    <property type="entry name" value="Ribosomal_S17_N"/>
    <property type="match status" value="1"/>
</dbReference>
<dbReference type="InParanoid" id="A0A5F9D3L0"/>
<dbReference type="PANTHER" id="PTHR10744:SF9">
    <property type="entry name" value="40S RIBOSOMAL PROTEIN S11-RELATED"/>
    <property type="match status" value="1"/>
</dbReference>
<evidence type="ECO:0000256" key="1">
    <source>
        <dbReference type="ARBA" id="ARBA00004496"/>
    </source>
</evidence>
<keyword evidence="6" id="KW-0699">rRNA-binding</keyword>
<dbReference type="GO" id="GO:0006412">
    <property type="term" value="P:translation"/>
    <property type="evidence" value="ECO:0007669"/>
    <property type="project" value="InterPro"/>
</dbReference>
<evidence type="ECO:0000256" key="4">
    <source>
        <dbReference type="ARBA" id="ARBA00022490"/>
    </source>
</evidence>
<evidence type="ECO:0000256" key="16">
    <source>
        <dbReference type="ARBA" id="ARBA00045441"/>
    </source>
</evidence>
<dbReference type="PANTHER" id="PTHR10744">
    <property type="entry name" value="40S RIBOSOMAL PROTEIN S11 FAMILY MEMBER"/>
    <property type="match status" value="1"/>
</dbReference>
<evidence type="ECO:0000256" key="3">
    <source>
        <dbReference type="ARBA" id="ARBA00022481"/>
    </source>
</evidence>
<keyword evidence="7" id="KW-0694">RNA-binding</keyword>
<sequence>MKSSFCTWLISLKIMTFNFIQKRVLLGETGKEKLPYHCRNIGLGFKTPSEATEGTEVDKKCTCTRNVTEMKPQRRGITHPAHLLYTHKYNYFEKPHKNVSIHLCPCFGDVQSRDIGTVGAYQPLSKTVCFKVFKVTKTAGTKKQFQKLDGMPTTAPK</sequence>
<dbReference type="EMBL" id="AAGW02054025">
    <property type="status" value="NOT_ANNOTATED_CDS"/>
    <property type="molecule type" value="Genomic_DNA"/>
</dbReference>
<proteinExistence type="inferred from homology"/>
<dbReference type="FunFam" id="2.40.50.1000:FF:000008">
    <property type="entry name" value="40S ribosomal protein S11"/>
    <property type="match status" value="1"/>
</dbReference>
<accession>A0A5F9D3L0</accession>
<dbReference type="GO" id="GO:0022627">
    <property type="term" value="C:cytosolic small ribosomal subunit"/>
    <property type="evidence" value="ECO:0007669"/>
    <property type="project" value="TreeGrafter"/>
</dbReference>